<name>A0A151MA09_ALLMI</name>
<reference evidence="3 4" key="1">
    <citation type="journal article" date="2012" name="Genome Biol.">
        <title>Sequencing three crocodilian genomes to illuminate the evolution of archosaurs and amniotes.</title>
        <authorList>
            <person name="St John J.A."/>
            <person name="Braun E.L."/>
            <person name="Isberg S.R."/>
            <person name="Miles L.G."/>
            <person name="Chong A.Y."/>
            <person name="Gongora J."/>
            <person name="Dalzell P."/>
            <person name="Moran C."/>
            <person name="Bed'hom B."/>
            <person name="Abzhanov A."/>
            <person name="Burgess S.C."/>
            <person name="Cooksey A.M."/>
            <person name="Castoe T.A."/>
            <person name="Crawford N.G."/>
            <person name="Densmore L.D."/>
            <person name="Drew J.C."/>
            <person name="Edwards S.V."/>
            <person name="Faircloth B.C."/>
            <person name="Fujita M.K."/>
            <person name="Greenwold M.J."/>
            <person name="Hoffmann F.G."/>
            <person name="Howard J.M."/>
            <person name="Iguchi T."/>
            <person name="Janes D.E."/>
            <person name="Khan S.Y."/>
            <person name="Kohno S."/>
            <person name="de Koning A.J."/>
            <person name="Lance S.L."/>
            <person name="McCarthy F.M."/>
            <person name="McCormack J.E."/>
            <person name="Merchant M.E."/>
            <person name="Peterson D.G."/>
            <person name="Pollock D.D."/>
            <person name="Pourmand N."/>
            <person name="Raney B.J."/>
            <person name="Roessler K.A."/>
            <person name="Sanford J.R."/>
            <person name="Sawyer R.H."/>
            <person name="Schmidt C.J."/>
            <person name="Triplett E.W."/>
            <person name="Tuberville T.D."/>
            <person name="Venegas-Anaya M."/>
            <person name="Howard J.T."/>
            <person name="Jarvis E.D."/>
            <person name="Guillette L.J.Jr."/>
            <person name="Glenn T.C."/>
            <person name="Green R.E."/>
            <person name="Ray D.A."/>
        </authorList>
    </citation>
    <scope>NUCLEOTIDE SEQUENCE [LARGE SCALE GENOMIC DNA]</scope>
    <source>
        <strain evidence="3">KSC_2009_1</strain>
    </source>
</reference>
<dbReference type="SUPFAM" id="SSF82671">
    <property type="entry name" value="SEA domain"/>
    <property type="match status" value="1"/>
</dbReference>
<evidence type="ECO:0000256" key="1">
    <source>
        <dbReference type="SAM" id="Phobius"/>
    </source>
</evidence>
<sequence>MSDFPKLTPIYKSKFHNCEKVVVYAFSPGSVIVNATAVFKHNTTVPSTSDMVRALYSKLMHTGMMLGDFSLNGDSIQSTGSTVKRLDPMIINVNLQIKDIFPSSILNLNSIDTLKNQMVKWLSGSLENALNGTLEAVPKMIFSNDEQWVGVSMIYKLRSTSDVSNKDTANFLSEKVDPQIRKSSITVNGEKADLTLYNFTLRILDRMFSESLNNKINKDFLDLQRAVTRGLTKILNKTDLFAEVVVEQFTPGSVIATVTPTYFQPSPTESSIQDLIFHHQNILKEEGLTIDPNSVLGAPSLPTVPPTERSFPSYAIAIIVLCILLIIAVPVGILLAKKTDNYRRFTSRGAPRTPYERQDSAPQYKFNDCNFLPEVVAFQQWMTSNCQEL</sequence>
<accession>A0A151MA09</accession>
<keyword evidence="4" id="KW-1185">Reference proteome</keyword>
<keyword evidence="1" id="KW-0812">Transmembrane</keyword>
<dbReference type="Pfam" id="PF01390">
    <property type="entry name" value="SEA"/>
    <property type="match status" value="1"/>
</dbReference>
<protein>
    <submittedName>
        <fullName evidence="3">Taste receptor cell protein 1-like</fullName>
    </submittedName>
</protein>
<evidence type="ECO:0000313" key="3">
    <source>
        <dbReference type="EMBL" id="KYO21280.1"/>
    </source>
</evidence>
<dbReference type="InterPro" id="IPR000082">
    <property type="entry name" value="SEA_dom"/>
</dbReference>
<feature type="transmembrane region" description="Helical" evidence="1">
    <location>
        <begin position="314"/>
        <end position="336"/>
    </location>
</feature>
<dbReference type="PROSITE" id="PS50024">
    <property type="entry name" value="SEA"/>
    <property type="match status" value="1"/>
</dbReference>
<evidence type="ECO:0000313" key="4">
    <source>
        <dbReference type="Proteomes" id="UP000050525"/>
    </source>
</evidence>
<feature type="domain" description="SEA" evidence="2">
    <location>
        <begin position="193"/>
        <end position="302"/>
    </location>
</feature>
<evidence type="ECO:0000259" key="2">
    <source>
        <dbReference type="PROSITE" id="PS50024"/>
    </source>
</evidence>
<keyword evidence="1" id="KW-0472">Membrane</keyword>
<gene>
    <name evidence="3" type="ORF">Y1Q_0001530</name>
</gene>
<dbReference type="EMBL" id="AKHW03006295">
    <property type="protein sequence ID" value="KYO21280.1"/>
    <property type="molecule type" value="Genomic_DNA"/>
</dbReference>
<dbReference type="AlphaFoldDB" id="A0A151MA09"/>
<dbReference type="InterPro" id="IPR036364">
    <property type="entry name" value="SEA_dom_sf"/>
</dbReference>
<keyword evidence="1" id="KW-1133">Transmembrane helix</keyword>
<comment type="caution">
    <text evidence="3">The sequence shown here is derived from an EMBL/GenBank/DDBJ whole genome shotgun (WGS) entry which is preliminary data.</text>
</comment>
<organism evidence="3 4">
    <name type="scientific">Alligator mississippiensis</name>
    <name type="common">American alligator</name>
    <dbReference type="NCBI Taxonomy" id="8496"/>
    <lineage>
        <taxon>Eukaryota</taxon>
        <taxon>Metazoa</taxon>
        <taxon>Chordata</taxon>
        <taxon>Craniata</taxon>
        <taxon>Vertebrata</taxon>
        <taxon>Euteleostomi</taxon>
        <taxon>Archelosauria</taxon>
        <taxon>Archosauria</taxon>
        <taxon>Crocodylia</taxon>
        <taxon>Alligatoridae</taxon>
        <taxon>Alligatorinae</taxon>
        <taxon>Alligator</taxon>
    </lineage>
</organism>
<dbReference type="Proteomes" id="UP000050525">
    <property type="component" value="Unassembled WGS sequence"/>
</dbReference>
<proteinExistence type="predicted"/>